<accession>E8X5V6</accession>
<dbReference type="InterPro" id="IPR011042">
    <property type="entry name" value="6-blade_b-propeller_TolB-like"/>
</dbReference>
<evidence type="ECO:0000256" key="1">
    <source>
        <dbReference type="SAM" id="Phobius"/>
    </source>
</evidence>
<keyword evidence="5" id="KW-1185">Reference proteome</keyword>
<gene>
    <name evidence="4" type="ordered locus">AciX9_4045</name>
</gene>
<reference evidence="5" key="1">
    <citation type="submission" date="2011-01" db="EMBL/GenBank/DDBJ databases">
        <title>Complete sequence of plasmid1 of Acidobacterium sp. MP5ACTX9.</title>
        <authorList>
            <consortium name="US DOE Joint Genome Institute"/>
            <person name="Lucas S."/>
            <person name="Copeland A."/>
            <person name="Lapidus A."/>
            <person name="Cheng J.-F."/>
            <person name="Goodwin L."/>
            <person name="Pitluck S."/>
            <person name="Teshima H."/>
            <person name="Detter J.C."/>
            <person name="Han C."/>
            <person name="Tapia R."/>
            <person name="Land M."/>
            <person name="Hauser L."/>
            <person name="Kyrpides N."/>
            <person name="Ivanova N."/>
            <person name="Ovchinnikova G."/>
            <person name="Pagani I."/>
            <person name="Rawat S.R."/>
            <person name="Mannisto M."/>
            <person name="Haggblom M.M."/>
            <person name="Woyke T."/>
        </authorList>
    </citation>
    <scope>NUCLEOTIDE SEQUENCE [LARGE SCALE GENOMIC DNA]</scope>
    <source>
        <strain evidence="5">MP5ACTX9</strain>
        <plasmid evidence="5">Plasmid pACIX901</plasmid>
    </source>
</reference>
<protein>
    <submittedName>
        <fullName evidence="4">NHL repeat containing protein</fullName>
    </submittedName>
</protein>
<evidence type="ECO:0000259" key="3">
    <source>
        <dbReference type="Pfam" id="PF16640"/>
    </source>
</evidence>
<organism evidence="5">
    <name type="scientific">Granulicella tundricola (strain ATCC BAA-1859 / DSM 23138 / MP5ACTX9)</name>
    <dbReference type="NCBI Taxonomy" id="1198114"/>
    <lineage>
        <taxon>Bacteria</taxon>
        <taxon>Pseudomonadati</taxon>
        <taxon>Acidobacteriota</taxon>
        <taxon>Terriglobia</taxon>
        <taxon>Terriglobales</taxon>
        <taxon>Acidobacteriaceae</taxon>
        <taxon>Granulicella</taxon>
    </lineage>
</organism>
<keyword evidence="4" id="KW-0614">Plasmid</keyword>
<dbReference type="InterPro" id="IPR050952">
    <property type="entry name" value="TRIM-NHL_E3_ligases"/>
</dbReference>
<dbReference type="SUPFAM" id="SSF101898">
    <property type="entry name" value="NHL repeat"/>
    <property type="match status" value="2"/>
</dbReference>
<dbReference type="Gene3D" id="2.60.40.10">
    <property type="entry name" value="Immunoglobulins"/>
    <property type="match status" value="4"/>
</dbReference>
<dbReference type="AlphaFoldDB" id="E8X5V6"/>
<evidence type="ECO:0000256" key="2">
    <source>
        <dbReference type="SAM" id="SignalP"/>
    </source>
</evidence>
<dbReference type="Gene3D" id="2.120.10.30">
    <property type="entry name" value="TolB, C-terminal domain"/>
    <property type="match status" value="1"/>
</dbReference>
<evidence type="ECO:0000313" key="5">
    <source>
        <dbReference type="Proteomes" id="UP000000343"/>
    </source>
</evidence>
<keyword evidence="1" id="KW-0472">Membrane</keyword>
<dbReference type="OrthoDB" id="101072at2"/>
<dbReference type="KEGG" id="acm:AciX9_4045"/>
<feature type="chain" id="PRO_5003234222" evidence="2">
    <location>
        <begin position="31"/>
        <end position="1137"/>
    </location>
</feature>
<keyword evidence="2" id="KW-0732">Signal</keyword>
<dbReference type="PANTHER" id="PTHR24104">
    <property type="entry name" value="E3 UBIQUITIN-PROTEIN LIGASE NHLRC1-RELATED"/>
    <property type="match status" value="1"/>
</dbReference>
<feature type="transmembrane region" description="Helical" evidence="1">
    <location>
        <begin position="1043"/>
        <end position="1059"/>
    </location>
</feature>
<dbReference type="InterPro" id="IPR013783">
    <property type="entry name" value="Ig-like_fold"/>
</dbReference>
<feature type="signal peptide" evidence="2">
    <location>
        <begin position="1"/>
        <end position="30"/>
    </location>
</feature>
<dbReference type="InterPro" id="IPR032109">
    <property type="entry name" value="Big_3_5"/>
</dbReference>
<dbReference type="GO" id="GO:0008270">
    <property type="term" value="F:zinc ion binding"/>
    <property type="evidence" value="ECO:0007669"/>
    <property type="project" value="UniProtKB-KW"/>
</dbReference>
<sequence length="1137" mass="111077">MRTLCVTKHARNIAAIMLAIAASIGTTALGQSFTPPAAATFSSTMPYSDLVQSQALATDSSGDIFFSRPASGILAEKPASGGAEIILYTAPSGSGGYPKGVAANDTYAYLTDYSGHLWQVPIGGGTATDILSTCGSIDNGYLGTQDVATDGLGNVFVAGNNETTLFKITQAGACSTVGGITLDANSHVAADAAGDLAYSTAGVLYSMPAGATASVAVPGTFNTIIGLRSDASGDVFVTTYSGIIEVPFISGTLDGTRAFTVLTASSQNDVAVSPNGVLLTTDGTNIFRNVLGAIRYGSTAVGIKSSVQTVSVIFNSAQVLTGIRYAAGTGSSTEIVSAGSGSCAIGQSYVAGSSCTLDLTFTPQSIGARNGAVVLSSAAGVIGTVAVAGQGSGAGLVLDPGTQTNVGSAWQSPSGIAVGASGELLVADKTAGTVSYFAPGSTTAVVIASGLTQPTAVALASDGTAYIETATGTVIQVPYNGTAYAAPAAIATGLKSPGAIAIGPGGSLYVANSGAGTVVRYPNQSGTRNFSASSIVGSGFKAPAGIAFDASGSLYVADSTAGSISKITGTTASVIAAGLTSPNAVAVDDSGSLYVLSAGSATILRIPFTGGSYGSNSATSLGVGLTSLASFAADSAGNLYVADSGAPAVAAIRRTAGLLNLGRINVGSSSSAQSLSLSNDGDLSLALGSPLFTTSGNTTDFAVSTSSANACASGGTLVTGATCAVSGIFTPTAVGTRTETLTFNTQATNATAIAGAFTGTGINLPKTTLSLTINPSGTVPYGTTVTATAVVGAPAGSTSAPTGSVTFLVNGTTYKVVTLVNGTASASITGLAAGNNTIDASYSGDATYAASSGVTQSIVVTLAPTTTTFTSSITSATPVAPGTSVTLTATVLASVTGAKPTGTVNFVSNGTTLVSAVVNSSTGVATVTTTALPAGVYAIAAVYGGDSGFAPSTSAAISVAIRVQQFDIGNAPSALNVSAPGSVTTSFSIIPIGGYVGGVDIACSGLPANTQCTFLPATLAFSGTATPQTVQLIITTYTPAPTTVAWVMPFGMLLMIGMARRRKALGVMRSFGTLALLLSIGTALLAINGCAGTSSPTPKGTSNVTVTLTGTPNGSTTIPANGTGNIVKTISLTLTVQ</sequence>
<dbReference type="HOGENOM" id="CLU_267617_0_0_0"/>
<dbReference type="Pfam" id="PF16640">
    <property type="entry name" value="Big_3_5"/>
    <property type="match status" value="2"/>
</dbReference>
<dbReference type="SUPFAM" id="SSF63829">
    <property type="entry name" value="Calcium-dependent phosphotriesterase"/>
    <property type="match status" value="1"/>
</dbReference>
<dbReference type="Proteomes" id="UP000000343">
    <property type="component" value="Plasmid pACIX901"/>
</dbReference>
<feature type="domain" description="Bacterial Ig-like" evidence="3">
    <location>
        <begin position="874"/>
        <end position="961"/>
    </location>
</feature>
<dbReference type="Gene3D" id="2.40.10.500">
    <property type="match status" value="3"/>
</dbReference>
<evidence type="ECO:0000313" key="4">
    <source>
        <dbReference type="EMBL" id="ADW70840.1"/>
    </source>
</evidence>
<feature type="transmembrane region" description="Helical" evidence="1">
    <location>
        <begin position="1071"/>
        <end position="1089"/>
    </location>
</feature>
<proteinExistence type="predicted"/>
<geneLocation type="plasmid" evidence="4 5">
    <name>pACIX901</name>
</geneLocation>
<keyword evidence="1" id="KW-0812">Transmembrane</keyword>
<dbReference type="EMBL" id="CP002481">
    <property type="protein sequence ID" value="ADW70840.1"/>
    <property type="molecule type" value="Genomic_DNA"/>
</dbReference>
<keyword evidence="1" id="KW-1133">Transmembrane helix</keyword>
<feature type="domain" description="Bacterial Ig-like" evidence="3">
    <location>
        <begin position="775"/>
        <end position="861"/>
    </location>
</feature>
<dbReference type="PANTHER" id="PTHR24104:SF25">
    <property type="entry name" value="PROTEIN LIN-41"/>
    <property type="match status" value="1"/>
</dbReference>
<name>E8X5V6_GRATM</name>